<dbReference type="OrthoDB" id="3422701at2"/>
<dbReference type="GO" id="GO:0016491">
    <property type="term" value="F:oxidoreductase activity"/>
    <property type="evidence" value="ECO:0007669"/>
    <property type="project" value="InterPro"/>
</dbReference>
<sequence>MRWRSVGYCGPVTTLSDVGRDALLVAGGGRAILLQIANPGVGRGVAAHSDFASRPLDRLHSTLTYVYAQAFGTDADKRAVTRRVNRAHAPVSAEATLDAPGYSAFDPALQLWVAATLYDTAVRVRELVYGPLGPEAARQVYDDYAVLGTALQMPEDLWPSGPEEFAVYFEAETARLEVTPEARAVSRQLLSGQSLPAWLRAGMPLVRLVTAGLLPSQLRAAYGLRWTPRQQRRFGRVLGVTRAVWPKLPRGIRFAACSFYLHKLRAAPDER</sequence>
<evidence type="ECO:0000313" key="2">
    <source>
        <dbReference type="EMBL" id="RLQ86463.1"/>
    </source>
</evidence>
<comment type="caution">
    <text evidence="2">The sequence shown here is derived from an EMBL/GenBank/DDBJ whole genome shotgun (WGS) entry which is preliminary data.</text>
</comment>
<dbReference type="PANTHER" id="PTHR36151:SF3">
    <property type="entry name" value="ER-BOUND OXYGENASE MPAB_MPAB'_RUBBER OXYGENASE CATALYTIC DOMAIN-CONTAINING PROTEIN"/>
    <property type="match status" value="1"/>
</dbReference>
<evidence type="ECO:0000259" key="1">
    <source>
        <dbReference type="Pfam" id="PF09995"/>
    </source>
</evidence>
<reference evidence="2 3" key="1">
    <citation type="submission" date="2018-10" db="EMBL/GenBank/DDBJ databases">
        <authorList>
            <person name="Li J."/>
        </authorList>
    </citation>
    <scope>NUCLEOTIDE SEQUENCE [LARGE SCALE GENOMIC DNA]</scope>
    <source>
        <strain evidence="2 3">ZD1-4</strain>
    </source>
</reference>
<accession>A0A3L7J708</accession>
<dbReference type="Proteomes" id="UP000282460">
    <property type="component" value="Unassembled WGS sequence"/>
</dbReference>
<proteinExistence type="predicted"/>
<dbReference type="EMBL" id="RCWJ01000001">
    <property type="protein sequence ID" value="RLQ86463.1"/>
    <property type="molecule type" value="Genomic_DNA"/>
</dbReference>
<feature type="domain" description="ER-bound oxygenase mpaB/mpaB'/Rubber oxygenase catalytic" evidence="1">
    <location>
        <begin position="21"/>
        <end position="243"/>
    </location>
</feature>
<keyword evidence="3" id="KW-1185">Reference proteome</keyword>
<dbReference type="AlphaFoldDB" id="A0A3L7J708"/>
<dbReference type="Pfam" id="PF09995">
    <property type="entry name" value="MPAB_Lcp_cat"/>
    <property type="match status" value="1"/>
</dbReference>
<organism evidence="2 3">
    <name type="scientific">Mycetocola zhadangensis</name>
    <dbReference type="NCBI Taxonomy" id="1164595"/>
    <lineage>
        <taxon>Bacteria</taxon>
        <taxon>Bacillati</taxon>
        <taxon>Actinomycetota</taxon>
        <taxon>Actinomycetes</taxon>
        <taxon>Micrococcales</taxon>
        <taxon>Microbacteriaceae</taxon>
        <taxon>Mycetocola</taxon>
    </lineage>
</organism>
<gene>
    <name evidence="2" type="ORF">D9V28_00805</name>
</gene>
<name>A0A3L7J708_9MICO</name>
<protein>
    <submittedName>
        <fullName evidence="2">DUF2236 domain-containing protein</fullName>
    </submittedName>
</protein>
<evidence type="ECO:0000313" key="3">
    <source>
        <dbReference type="Proteomes" id="UP000282460"/>
    </source>
</evidence>
<dbReference type="PANTHER" id="PTHR36151">
    <property type="entry name" value="BLR2777 PROTEIN"/>
    <property type="match status" value="1"/>
</dbReference>
<dbReference type="InterPro" id="IPR018713">
    <property type="entry name" value="MPAB/Lcp_cat_dom"/>
</dbReference>